<dbReference type="AlphaFoldDB" id="A0AAV4UGW7"/>
<accession>A0AAV4UGW7</accession>
<proteinExistence type="predicted"/>
<comment type="caution">
    <text evidence="1">The sequence shown here is derived from an EMBL/GenBank/DDBJ whole genome shotgun (WGS) entry which is preliminary data.</text>
</comment>
<dbReference type="Proteomes" id="UP001054945">
    <property type="component" value="Unassembled WGS sequence"/>
</dbReference>
<name>A0AAV4UGW7_CAEEX</name>
<evidence type="ECO:0000313" key="2">
    <source>
        <dbReference type="Proteomes" id="UP001054945"/>
    </source>
</evidence>
<organism evidence="1 2">
    <name type="scientific">Caerostris extrusa</name>
    <name type="common">Bark spider</name>
    <name type="synonym">Caerostris bankana</name>
    <dbReference type="NCBI Taxonomy" id="172846"/>
    <lineage>
        <taxon>Eukaryota</taxon>
        <taxon>Metazoa</taxon>
        <taxon>Ecdysozoa</taxon>
        <taxon>Arthropoda</taxon>
        <taxon>Chelicerata</taxon>
        <taxon>Arachnida</taxon>
        <taxon>Araneae</taxon>
        <taxon>Araneomorphae</taxon>
        <taxon>Entelegynae</taxon>
        <taxon>Araneoidea</taxon>
        <taxon>Araneidae</taxon>
        <taxon>Caerostris</taxon>
    </lineage>
</organism>
<evidence type="ECO:0000313" key="1">
    <source>
        <dbReference type="EMBL" id="GIY57023.1"/>
    </source>
</evidence>
<reference evidence="1 2" key="1">
    <citation type="submission" date="2021-06" db="EMBL/GenBank/DDBJ databases">
        <title>Caerostris extrusa draft genome.</title>
        <authorList>
            <person name="Kono N."/>
            <person name="Arakawa K."/>
        </authorList>
    </citation>
    <scope>NUCLEOTIDE SEQUENCE [LARGE SCALE GENOMIC DNA]</scope>
</reference>
<protein>
    <submittedName>
        <fullName evidence="1">Uncharacterized protein</fullName>
    </submittedName>
</protein>
<keyword evidence="2" id="KW-1185">Reference proteome</keyword>
<sequence length="85" mass="9904">MRERKKEKKKELPELAYFQNASAQNGLEMEGLLDAFYRLGWRVCATKGRESPPLEEKISLFKLGFEEPKSFVLQHFKFNNPIVGL</sequence>
<dbReference type="EMBL" id="BPLR01012851">
    <property type="protein sequence ID" value="GIY57023.1"/>
    <property type="molecule type" value="Genomic_DNA"/>
</dbReference>
<gene>
    <name evidence="1" type="ORF">CEXT_607501</name>
</gene>